<keyword evidence="1" id="KW-0472">Membrane</keyword>
<reference evidence="2" key="1">
    <citation type="journal article" date="2023" name="Mol. Phylogenet. Evol.">
        <title>Genome-scale phylogeny and comparative genomics of the fungal order Sordariales.</title>
        <authorList>
            <person name="Hensen N."/>
            <person name="Bonometti L."/>
            <person name="Westerberg I."/>
            <person name="Brannstrom I.O."/>
            <person name="Guillou S."/>
            <person name="Cros-Aarteil S."/>
            <person name="Calhoun S."/>
            <person name="Haridas S."/>
            <person name="Kuo A."/>
            <person name="Mondo S."/>
            <person name="Pangilinan J."/>
            <person name="Riley R."/>
            <person name="LaButti K."/>
            <person name="Andreopoulos B."/>
            <person name="Lipzen A."/>
            <person name="Chen C."/>
            <person name="Yan M."/>
            <person name="Daum C."/>
            <person name="Ng V."/>
            <person name="Clum A."/>
            <person name="Steindorff A."/>
            <person name="Ohm R.A."/>
            <person name="Martin F."/>
            <person name="Silar P."/>
            <person name="Natvig D.O."/>
            <person name="Lalanne C."/>
            <person name="Gautier V."/>
            <person name="Ament-Velasquez S.L."/>
            <person name="Kruys A."/>
            <person name="Hutchinson M.I."/>
            <person name="Powell A.J."/>
            <person name="Barry K."/>
            <person name="Miller A.N."/>
            <person name="Grigoriev I.V."/>
            <person name="Debuchy R."/>
            <person name="Gladieux P."/>
            <person name="Hiltunen Thoren M."/>
            <person name="Johannesson H."/>
        </authorList>
    </citation>
    <scope>NUCLEOTIDE SEQUENCE</scope>
    <source>
        <strain evidence="2">CBS 315.58</strain>
    </source>
</reference>
<evidence type="ECO:0000313" key="3">
    <source>
        <dbReference type="Proteomes" id="UP001303160"/>
    </source>
</evidence>
<dbReference type="PANTHER" id="PTHR35394:SF5">
    <property type="entry name" value="DUF3176 DOMAIN-CONTAINING PROTEIN"/>
    <property type="match status" value="1"/>
</dbReference>
<comment type="caution">
    <text evidence="2">The sequence shown here is derived from an EMBL/GenBank/DDBJ whole genome shotgun (WGS) entry which is preliminary data.</text>
</comment>
<reference evidence="2" key="2">
    <citation type="submission" date="2023-05" db="EMBL/GenBank/DDBJ databases">
        <authorList>
            <consortium name="Lawrence Berkeley National Laboratory"/>
            <person name="Steindorff A."/>
            <person name="Hensen N."/>
            <person name="Bonometti L."/>
            <person name="Westerberg I."/>
            <person name="Brannstrom I.O."/>
            <person name="Guillou S."/>
            <person name="Cros-Aarteil S."/>
            <person name="Calhoun S."/>
            <person name="Haridas S."/>
            <person name="Kuo A."/>
            <person name="Mondo S."/>
            <person name="Pangilinan J."/>
            <person name="Riley R."/>
            <person name="Labutti K."/>
            <person name="Andreopoulos B."/>
            <person name="Lipzen A."/>
            <person name="Chen C."/>
            <person name="Yanf M."/>
            <person name="Daum C."/>
            <person name="Ng V."/>
            <person name="Clum A."/>
            <person name="Ohm R."/>
            <person name="Martin F."/>
            <person name="Silar P."/>
            <person name="Natvig D."/>
            <person name="Lalanne C."/>
            <person name="Gautier V."/>
            <person name="Ament-Velasquez S.L."/>
            <person name="Kruys A."/>
            <person name="Hutchinson M.I."/>
            <person name="Powell A.J."/>
            <person name="Barry K."/>
            <person name="Miller A.N."/>
            <person name="Grigoriev I.V."/>
            <person name="Debuchy R."/>
            <person name="Gladieux P."/>
            <person name="Thoren M.H."/>
            <person name="Johannesson H."/>
        </authorList>
    </citation>
    <scope>NUCLEOTIDE SEQUENCE</scope>
    <source>
        <strain evidence="2">CBS 315.58</strain>
    </source>
</reference>
<dbReference type="AlphaFoldDB" id="A0AAN6X8V7"/>
<name>A0AAN6X8V7_9PEZI</name>
<evidence type="ECO:0000313" key="2">
    <source>
        <dbReference type="EMBL" id="KAK4195628.1"/>
    </source>
</evidence>
<accession>A0AAN6X8V7</accession>
<keyword evidence="1" id="KW-1133">Transmembrane helix</keyword>
<feature type="transmembrane region" description="Helical" evidence="1">
    <location>
        <begin position="183"/>
        <end position="202"/>
    </location>
</feature>
<organism evidence="2 3">
    <name type="scientific">Triangularia verruculosa</name>
    <dbReference type="NCBI Taxonomy" id="2587418"/>
    <lineage>
        <taxon>Eukaryota</taxon>
        <taxon>Fungi</taxon>
        <taxon>Dikarya</taxon>
        <taxon>Ascomycota</taxon>
        <taxon>Pezizomycotina</taxon>
        <taxon>Sordariomycetes</taxon>
        <taxon>Sordariomycetidae</taxon>
        <taxon>Sordariales</taxon>
        <taxon>Podosporaceae</taxon>
        <taxon>Triangularia</taxon>
    </lineage>
</organism>
<dbReference type="EMBL" id="MU864007">
    <property type="protein sequence ID" value="KAK4195628.1"/>
    <property type="molecule type" value="Genomic_DNA"/>
</dbReference>
<gene>
    <name evidence="2" type="ORF">QBC40DRAFT_18810</name>
</gene>
<dbReference type="Proteomes" id="UP001303160">
    <property type="component" value="Unassembled WGS sequence"/>
</dbReference>
<sequence>MFYHCVNRYNMSISGNVPHIQLESSTANVNHNRNNRTSYYYKYLKDPTDPSIIYKFGDKSHLLVSSLLRSLLAENVSKCQRGKSPTVAPAGTLRQLLSMSLWQIVQNEIGGENGRRHPELQTIEARAHFEDVTRFNIIKNISQNIATGLTRALLHESVEASTSVVPGGIAWTQEIFISVWWEWLSMVAAQIGLSFIFLVLVMTQTSRLGVPVVKSSILPAFFAVGLAARTEAKNKRVTVVMDLNDKEQKSAKRTRKREAAPSETYALMGEFQRTGKGKWVMESWYRRR</sequence>
<dbReference type="PANTHER" id="PTHR35394">
    <property type="entry name" value="DUF3176 DOMAIN-CONTAINING PROTEIN"/>
    <property type="match status" value="1"/>
</dbReference>
<protein>
    <submittedName>
        <fullName evidence="2">Uncharacterized protein</fullName>
    </submittedName>
</protein>
<keyword evidence="3" id="KW-1185">Reference proteome</keyword>
<feature type="transmembrane region" description="Helical" evidence="1">
    <location>
        <begin position="208"/>
        <end position="228"/>
    </location>
</feature>
<proteinExistence type="predicted"/>
<evidence type="ECO:0000256" key="1">
    <source>
        <dbReference type="SAM" id="Phobius"/>
    </source>
</evidence>
<keyword evidence="1" id="KW-0812">Transmembrane</keyword>